<dbReference type="Proteomes" id="UP001516023">
    <property type="component" value="Unassembled WGS sequence"/>
</dbReference>
<keyword evidence="2" id="KW-1185">Reference proteome</keyword>
<accession>A0ABD3QW44</accession>
<name>A0ABD3QW44_9STRA</name>
<comment type="caution">
    <text evidence="1">The sequence shown here is derived from an EMBL/GenBank/DDBJ whole genome shotgun (WGS) entry which is preliminary data.</text>
</comment>
<gene>
    <name evidence="1" type="ORF">HJC23_013683</name>
</gene>
<protein>
    <submittedName>
        <fullName evidence="1">Uncharacterized protein</fullName>
    </submittedName>
</protein>
<reference evidence="1 2" key="1">
    <citation type="journal article" date="2020" name="G3 (Bethesda)">
        <title>Improved Reference Genome for Cyclotella cryptica CCMP332, a Model for Cell Wall Morphogenesis, Salinity Adaptation, and Lipid Production in Diatoms (Bacillariophyta).</title>
        <authorList>
            <person name="Roberts W.R."/>
            <person name="Downey K.M."/>
            <person name="Ruck E.C."/>
            <person name="Traller J.C."/>
            <person name="Alverson A.J."/>
        </authorList>
    </citation>
    <scope>NUCLEOTIDE SEQUENCE [LARGE SCALE GENOMIC DNA]</scope>
    <source>
        <strain evidence="1 2">CCMP332</strain>
    </source>
</reference>
<dbReference type="EMBL" id="JABMIG020000009">
    <property type="protein sequence ID" value="KAL3804164.1"/>
    <property type="molecule type" value="Genomic_DNA"/>
</dbReference>
<evidence type="ECO:0000313" key="1">
    <source>
        <dbReference type="EMBL" id="KAL3804164.1"/>
    </source>
</evidence>
<organism evidence="1 2">
    <name type="scientific">Cyclotella cryptica</name>
    <dbReference type="NCBI Taxonomy" id="29204"/>
    <lineage>
        <taxon>Eukaryota</taxon>
        <taxon>Sar</taxon>
        <taxon>Stramenopiles</taxon>
        <taxon>Ochrophyta</taxon>
        <taxon>Bacillariophyta</taxon>
        <taxon>Coscinodiscophyceae</taxon>
        <taxon>Thalassiosirophycidae</taxon>
        <taxon>Stephanodiscales</taxon>
        <taxon>Stephanodiscaceae</taxon>
        <taxon>Cyclotella</taxon>
    </lineage>
</organism>
<proteinExistence type="predicted"/>
<sequence>MMLSFLDRRGREFGEFAVLRERAGSNKHNTESKTVTFAGTIEINAAGE</sequence>
<evidence type="ECO:0000313" key="2">
    <source>
        <dbReference type="Proteomes" id="UP001516023"/>
    </source>
</evidence>
<dbReference type="AlphaFoldDB" id="A0ABD3QW44"/>